<gene>
    <name evidence="2" type="ORF">AVEN_197426_1</name>
</gene>
<feature type="chain" id="PRO_5021219079" evidence="1">
    <location>
        <begin position="16"/>
        <end position="151"/>
    </location>
</feature>
<dbReference type="EMBL" id="BGPR01002535">
    <property type="protein sequence ID" value="GBM75058.1"/>
    <property type="molecule type" value="Genomic_DNA"/>
</dbReference>
<protein>
    <submittedName>
        <fullName evidence="2">Uncharacterized protein</fullName>
    </submittedName>
</protein>
<keyword evidence="3" id="KW-1185">Reference proteome</keyword>
<evidence type="ECO:0000313" key="2">
    <source>
        <dbReference type="EMBL" id="GBM75058.1"/>
    </source>
</evidence>
<evidence type="ECO:0000256" key="1">
    <source>
        <dbReference type="SAM" id="SignalP"/>
    </source>
</evidence>
<name>A0A4Y2IBH2_ARAVE</name>
<keyword evidence="1" id="KW-0732">Signal</keyword>
<sequence>MKLVFCLALFSLSNAELLFRLLLHRNMSVSNHLDQMGTRKSDDSAPFLEPLYTNPDARNVYNRDTGFIVSGDCNIMGDDVHNPGAGNCSMRYGDCIASTSSRPSTGGGCVRKINDVFNAGAGSFFITYFSSSTSGEELVSKCCLVGETRDT</sequence>
<organism evidence="2 3">
    <name type="scientific">Araneus ventricosus</name>
    <name type="common">Orbweaver spider</name>
    <name type="synonym">Epeira ventricosa</name>
    <dbReference type="NCBI Taxonomy" id="182803"/>
    <lineage>
        <taxon>Eukaryota</taxon>
        <taxon>Metazoa</taxon>
        <taxon>Ecdysozoa</taxon>
        <taxon>Arthropoda</taxon>
        <taxon>Chelicerata</taxon>
        <taxon>Arachnida</taxon>
        <taxon>Araneae</taxon>
        <taxon>Araneomorphae</taxon>
        <taxon>Entelegynae</taxon>
        <taxon>Araneoidea</taxon>
        <taxon>Araneidae</taxon>
        <taxon>Araneus</taxon>
    </lineage>
</organism>
<dbReference type="AlphaFoldDB" id="A0A4Y2IBH2"/>
<feature type="signal peptide" evidence="1">
    <location>
        <begin position="1"/>
        <end position="15"/>
    </location>
</feature>
<accession>A0A4Y2IBH2</accession>
<comment type="caution">
    <text evidence="2">The sequence shown here is derived from an EMBL/GenBank/DDBJ whole genome shotgun (WGS) entry which is preliminary data.</text>
</comment>
<reference evidence="2 3" key="1">
    <citation type="journal article" date="2019" name="Sci. Rep.">
        <title>Orb-weaving spider Araneus ventricosus genome elucidates the spidroin gene catalogue.</title>
        <authorList>
            <person name="Kono N."/>
            <person name="Nakamura H."/>
            <person name="Ohtoshi R."/>
            <person name="Moran D.A.P."/>
            <person name="Shinohara A."/>
            <person name="Yoshida Y."/>
            <person name="Fujiwara M."/>
            <person name="Mori M."/>
            <person name="Tomita M."/>
            <person name="Arakawa K."/>
        </authorList>
    </citation>
    <scope>NUCLEOTIDE SEQUENCE [LARGE SCALE GENOMIC DNA]</scope>
</reference>
<proteinExistence type="predicted"/>
<dbReference type="Proteomes" id="UP000499080">
    <property type="component" value="Unassembled WGS sequence"/>
</dbReference>
<evidence type="ECO:0000313" key="3">
    <source>
        <dbReference type="Proteomes" id="UP000499080"/>
    </source>
</evidence>